<organism evidence="1 2">
    <name type="scientific">Ambrosiozyma monospora</name>
    <name type="common">Yeast</name>
    <name type="synonym">Endomycopsis monosporus</name>
    <dbReference type="NCBI Taxonomy" id="43982"/>
    <lineage>
        <taxon>Eukaryota</taxon>
        <taxon>Fungi</taxon>
        <taxon>Dikarya</taxon>
        <taxon>Ascomycota</taxon>
        <taxon>Saccharomycotina</taxon>
        <taxon>Pichiomycetes</taxon>
        <taxon>Pichiales</taxon>
        <taxon>Pichiaceae</taxon>
        <taxon>Ambrosiozyma</taxon>
    </lineage>
</organism>
<evidence type="ECO:0000313" key="1">
    <source>
        <dbReference type="EMBL" id="GMF08076.1"/>
    </source>
</evidence>
<name>A0ACB5UCW0_AMBMO</name>
<sequence>MSNSNKGSRPESERHDLNHLYDKIRTNDSLEPPHNTKDTHKNSPFSSTSSLGHPSEGYANSEDSWSLVSQDEDEINFNDIVSTDGSAEGDYYEGNQNEGEGNQDGTFPTANNFHLQDGSKFLDETFANLDEQLDKTEADIKEQMQVSINSRIIFQRLLHQLQQLFNKLPYMKVLRIFQMFAKCPKPPELRILKREL</sequence>
<proteinExistence type="predicted"/>
<reference evidence="1" key="1">
    <citation type="submission" date="2023-04" db="EMBL/GenBank/DDBJ databases">
        <title>Ambrosiozyma monospora NBRC 10751.</title>
        <authorList>
            <person name="Ichikawa N."/>
            <person name="Sato H."/>
            <person name="Tonouchi N."/>
        </authorList>
    </citation>
    <scope>NUCLEOTIDE SEQUENCE</scope>
    <source>
        <strain evidence="1">NBRC 10751</strain>
    </source>
</reference>
<evidence type="ECO:0000313" key="2">
    <source>
        <dbReference type="Proteomes" id="UP001165064"/>
    </source>
</evidence>
<accession>A0ACB5UCW0</accession>
<gene>
    <name evidence="1" type="ORF">Amon02_001314700</name>
</gene>
<dbReference type="Proteomes" id="UP001165064">
    <property type="component" value="Unassembled WGS sequence"/>
</dbReference>
<protein>
    <submittedName>
        <fullName evidence="1">Unnamed protein product</fullName>
    </submittedName>
</protein>
<comment type="caution">
    <text evidence="1">The sequence shown here is derived from an EMBL/GenBank/DDBJ whole genome shotgun (WGS) entry which is preliminary data.</text>
</comment>
<dbReference type="EMBL" id="BSXS01016659">
    <property type="protein sequence ID" value="GMF08076.1"/>
    <property type="molecule type" value="Genomic_DNA"/>
</dbReference>
<keyword evidence="2" id="KW-1185">Reference proteome</keyword>